<gene>
    <name evidence="4" type="ORF">SOCE26_071590</name>
</gene>
<keyword evidence="2" id="KW-1133">Transmembrane helix</keyword>
<proteinExistence type="predicted"/>
<dbReference type="OrthoDB" id="5507641at2"/>
<organism evidence="4 5">
    <name type="scientific">Sorangium cellulosum</name>
    <name type="common">Polyangium cellulosum</name>
    <dbReference type="NCBI Taxonomy" id="56"/>
    <lineage>
        <taxon>Bacteria</taxon>
        <taxon>Pseudomonadati</taxon>
        <taxon>Myxococcota</taxon>
        <taxon>Polyangia</taxon>
        <taxon>Polyangiales</taxon>
        <taxon>Polyangiaceae</taxon>
        <taxon>Sorangium</taxon>
    </lineage>
</organism>
<name>A0A2L0F282_SORCE</name>
<dbReference type="Pfam" id="PF04773">
    <property type="entry name" value="FecR"/>
    <property type="match status" value="1"/>
</dbReference>
<evidence type="ECO:0000313" key="5">
    <source>
        <dbReference type="Proteomes" id="UP000238348"/>
    </source>
</evidence>
<accession>A0A2L0F282</accession>
<evidence type="ECO:0000256" key="2">
    <source>
        <dbReference type="SAM" id="Phobius"/>
    </source>
</evidence>
<evidence type="ECO:0000259" key="3">
    <source>
        <dbReference type="Pfam" id="PF04773"/>
    </source>
</evidence>
<dbReference type="Gene3D" id="2.60.120.1440">
    <property type="match status" value="1"/>
</dbReference>
<dbReference type="Proteomes" id="UP000238348">
    <property type="component" value="Chromosome"/>
</dbReference>
<keyword evidence="2" id="KW-0472">Membrane</keyword>
<feature type="compositionally biased region" description="Pro residues" evidence="1">
    <location>
        <begin position="321"/>
        <end position="349"/>
    </location>
</feature>
<protein>
    <recommendedName>
        <fullName evidence="3">FecR protein domain-containing protein</fullName>
    </recommendedName>
</protein>
<dbReference type="AlphaFoldDB" id="A0A2L0F282"/>
<feature type="domain" description="FecR protein" evidence="3">
    <location>
        <begin position="162"/>
        <end position="226"/>
    </location>
</feature>
<feature type="region of interest" description="Disordered" evidence="1">
    <location>
        <begin position="90"/>
        <end position="118"/>
    </location>
</feature>
<feature type="region of interest" description="Disordered" evidence="1">
    <location>
        <begin position="246"/>
        <end position="351"/>
    </location>
</feature>
<dbReference type="EMBL" id="CP012673">
    <property type="protein sequence ID" value="AUX45664.1"/>
    <property type="molecule type" value="Genomic_DNA"/>
</dbReference>
<dbReference type="RefSeq" id="WP_159397634.1">
    <property type="nucleotide sequence ID" value="NZ_CP012673.1"/>
</dbReference>
<evidence type="ECO:0000313" key="4">
    <source>
        <dbReference type="EMBL" id="AUX45664.1"/>
    </source>
</evidence>
<sequence length="431" mass="44415">MSGAKQYDRAREHMERLLRAEQTPEPCWDSIERELFARIEREGPAPVHRAAPRDARGRRASLGRVLLVAAAAVALALALVLVVRRPAAPVQTASTAPRARDLAEMPAASGSAGARGDLDHRALRPGDSVEAAASEVSFVDVGALRWTLLPGSRAVVRAVGGAGRGHVLALERGSLRAEVVPRAPEERPVDVFAVEVGGTRVSVRGTLFTVTRLDDHVEVDVEHGTVAVGPAAPRGGAVEHLLVGPSRGSFSLDGDRAARRLPGPPPPESATTAAAAPPPPSPRAAAEVSEVRPPSEGPAQPAIVDAAVEPAAPAPVAASEPSPPLPAEPAPAPEAPAPQPPASPLPPALTPASVQASLSSCFARETAGGSSSVRRSVVSTLRVSVRADGSVAGLRFNPPLRPALQACAEGLYRGRFAGGPQQIDIPLTIED</sequence>
<dbReference type="InterPro" id="IPR006860">
    <property type="entry name" value="FecR"/>
</dbReference>
<keyword evidence="2" id="KW-0812">Transmembrane</keyword>
<feature type="transmembrane region" description="Helical" evidence="2">
    <location>
        <begin position="62"/>
        <end position="83"/>
    </location>
</feature>
<evidence type="ECO:0000256" key="1">
    <source>
        <dbReference type="SAM" id="MobiDB-lite"/>
    </source>
</evidence>
<reference evidence="4 5" key="1">
    <citation type="submission" date="2015-09" db="EMBL/GenBank/DDBJ databases">
        <title>Sorangium comparison.</title>
        <authorList>
            <person name="Zaburannyi N."/>
            <person name="Bunk B."/>
            <person name="Overmann J."/>
            <person name="Mueller R."/>
        </authorList>
    </citation>
    <scope>NUCLEOTIDE SEQUENCE [LARGE SCALE GENOMIC DNA]</scope>
    <source>
        <strain evidence="4 5">So ce26</strain>
    </source>
</reference>
<feature type="compositionally biased region" description="Low complexity" evidence="1">
    <location>
        <begin position="301"/>
        <end position="320"/>
    </location>
</feature>